<dbReference type="STRING" id="28885.EI16_01540"/>
<evidence type="ECO:0000256" key="5">
    <source>
        <dbReference type="SAM" id="Phobius"/>
    </source>
</evidence>
<proteinExistence type="predicted"/>
<feature type="transmembrane region" description="Helical" evidence="5">
    <location>
        <begin position="12"/>
        <end position="35"/>
    </location>
</feature>
<feature type="transmembrane region" description="Helical" evidence="5">
    <location>
        <begin position="365"/>
        <end position="387"/>
    </location>
</feature>
<dbReference type="RefSeq" id="WP_029908720.1">
    <property type="nucleotide sequence ID" value="NZ_AP020335.1"/>
</dbReference>
<reference evidence="6 7" key="1">
    <citation type="submission" date="2014-04" db="EMBL/GenBank/DDBJ databases">
        <title>Draft genome sequence of Hydrogenovibrio marinus MH-110, a model organism for aerobic H2 metabolism.</title>
        <authorList>
            <person name="Cha H.J."/>
            <person name="Jo B.H."/>
            <person name="Hwang B.H."/>
        </authorList>
    </citation>
    <scope>NUCLEOTIDE SEQUENCE [LARGE SCALE GENOMIC DNA]</scope>
    <source>
        <strain evidence="6 7">MH-110</strain>
    </source>
</reference>
<evidence type="ECO:0000256" key="2">
    <source>
        <dbReference type="ARBA" id="ARBA00022692"/>
    </source>
</evidence>
<organism evidence="6 7">
    <name type="scientific">Hydrogenovibrio marinus</name>
    <dbReference type="NCBI Taxonomy" id="28885"/>
    <lineage>
        <taxon>Bacteria</taxon>
        <taxon>Pseudomonadati</taxon>
        <taxon>Pseudomonadota</taxon>
        <taxon>Gammaproteobacteria</taxon>
        <taxon>Thiotrichales</taxon>
        <taxon>Piscirickettsiaceae</taxon>
        <taxon>Hydrogenovibrio</taxon>
    </lineage>
</organism>
<comment type="subcellular location">
    <subcellularLocation>
        <location evidence="1">Membrane</location>
        <topology evidence="1">Multi-pass membrane protein</topology>
    </subcellularLocation>
</comment>
<feature type="transmembrane region" description="Helical" evidence="5">
    <location>
        <begin position="399"/>
        <end position="421"/>
    </location>
</feature>
<dbReference type="GO" id="GO:0022857">
    <property type="term" value="F:transmembrane transporter activity"/>
    <property type="evidence" value="ECO:0007669"/>
    <property type="project" value="TreeGrafter"/>
</dbReference>
<feature type="transmembrane region" description="Helical" evidence="5">
    <location>
        <begin position="127"/>
        <end position="146"/>
    </location>
</feature>
<evidence type="ECO:0000256" key="1">
    <source>
        <dbReference type="ARBA" id="ARBA00004141"/>
    </source>
</evidence>
<keyword evidence="4 5" id="KW-0472">Membrane</keyword>
<feature type="transmembrane region" description="Helical" evidence="5">
    <location>
        <begin position="290"/>
        <end position="310"/>
    </location>
</feature>
<keyword evidence="7" id="KW-1185">Reference proteome</keyword>
<feature type="transmembrane region" description="Helical" evidence="5">
    <location>
        <begin position="176"/>
        <end position="194"/>
    </location>
</feature>
<feature type="transmembrane region" description="Helical" evidence="5">
    <location>
        <begin position="152"/>
        <end position="169"/>
    </location>
</feature>
<gene>
    <name evidence="6" type="ORF">EI16_01540</name>
</gene>
<dbReference type="PANTHER" id="PTHR10283">
    <property type="entry name" value="SOLUTE CARRIER FAMILY 13 MEMBER"/>
    <property type="match status" value="1"/>
</dbReference>
<dbReference type="EMBL" id="JMIU01000001">
    <property type="protein sequence ID" value="KDN95021.1"/>
    <property type="molecule type" value="Genomic_DNA"/>
</dbReference>
<evidence type="ECO:0008006" key="8">
    <source>
        <dbReference type="Google" id="ProtNLM"/>
    </source>
</evidence>
<dbReference type="GO" id="GO:0005886">
    <property type="term" value="C:plasma membrane"/>
    <property type="evidence" value="ECO:0007669"/>
    <property type="project" value="TreeGrafter"/>
</dbReference>
<accession>A0A066ZXD6</accession>
<feature type="transmembrane region" description="Helical" evidence="5">
    <location>
        <begin position="91"/>
        <end position="106"/>
    </location>
</feature>
<evidence type="ECO:0000256" key="4">
    <source>
        <dbReference type="ARBA" id="ARBA00023136"/>
    </source>
</evidence>
<feature type="transmembrane region" description="Helical" evidence="5">
    <location>
        <begin position="441"/>
        <end position="461"/>
    </location>
</feature>
<sequence>MSSITQTQPNYLSFSSLVTLFAAILGITIMFFPVLNLPVEQRHVAGLGIIIISLWATAKLPEHLTAVLFFLVAMLMGLGTPTVVFSGFSSSAFWMIFGGLVIASAVKNTGLSDRIVHSVADKLNGSYARLVLGVIVVGILLGFVMPSATARIALLIPIIIVMSEGFGFHSGSKGRTGLVLAAIFGTFFPTFSVLPNNVPNMVLVGSIETLYNIEPLYGEYLMLHFPVLGVLKALVIWGLIVWQFPDTPKAYVSPHETTPPFTRAQFKMSVILAVTVGLWLTDFIHHISPAWIAVGAAFLLLLPGFGLVNGKQFNDDIKLPPFLIVAGILGLGALLSSSGLSNVIAHQLTQTLPLSSGHDFMNFMSLALMAMTTSVATTAPGVPAVLTPLAEQLAHAAGLPLNTVLMTQVLGFSTPIFIYQVPPLVIGMQLAGEKMIHGAKMVLMLAITSALVLLPLDYLWWKLLGWI</sequence>
<dbReference type="PANTHER" id="PTHR10283:SF125">
    <property type="entry name" value="MG(2+)_CITRATE COMPLEX SECONDARY TRANSPORTER"/>
    <property type="match status" value="1"/>
</dbReference>
<evidence type="ECO:0000256" key="3">
    <source>
        <dbReference type="ARBA" id="ARBA00022989"/>
    </source>
</evidence>
<feature type="transmembrane region" description="Helical" evidence="5">
    <location>
        <begin position="322"/>
        <end position="345"/>
    </location>
</feature>
<protein>
    <recommendedName>
        <fullName evidence="8">Sodium:sulfate symporter</fullName>
    </recommendedName>
</protein>
<keyword evidence="3 5" id="KW-1133">Transmembrane helix</keyword>
<evidence type="ECO:0000313" key="7">
    <source>
        <dbReference type="Proteomes" id="UP000027341"/>
    </source>
</evidence>
<dbReference type="Pfam" id="PF00939">
    <property type="entry name" value="Na_sulph_symp"/>
    <property type="match status" value="1"/>
</dbReference>
<dbReference type="InterPro" id="IPR001898">
    <property type="entry name" value="SLC13A/DASS"/>
</dbReference>
<dbReference type="AlphaFoldDB" id="A0A066ZXD6"/>
<keyword evidence="2 5" id="KW-0812">Transmembrane</keyword>
<name>A0A066ZXD6_HYDMR</name>
<feature type="transmembrane region" description="Helical" evidence="5">
    <location>
        <begin position="221"/>
        <end position="245"/>
    </location>
</feature>
<dbReference type="Proteomes" id="UP000027341">
    <property type="component" value="Unassembled WGS sequence"/>
</dbReference>
<evidence type="ECO:0000313" key="6">
    <source>
        <dbReference type="EMBL" id="KDN95021.1"/>
    </source>
</evidence>
<comment type="caution">
    <text evidence="6">The sequence shown here is derived from an EMBL/GenBank/DDBJ whole genome shotgun (WGS) entry which is preliminary data.</text>
</comment>